<dbReference type="PANTHER" id="PTHR34414:SF1">
    <property type="entry name" value="SUBTILISIN-LIKE SERINE PROTEASE"/>
    <property type="match status" value="1"/>
</dbReference>
<keyword evidence="1" id="KW-0812">Transmembrane</keyword>
<sequence>MGRTIYLTERPDEHLVWHRTKLLLKPLPDFLLCHAFWAEHLCSDAALHRSATGLVLSYSWLVGHRGDFVLAQAAGLVPDEVKWPEWNEFMNDFLESVDPHSLAQVDRRYRYGELRLSRLNSMTHFLPPMWSRGNLVWGYLSTSTWRQAFFERNFSWLLPAFACISVVLSALQVGLATERLSGNLPFENLSYGATLMAVAAVFLGAGTIWLVWVSLFWYHLLSMIHLDRHIRAERDRTIRV</sequence>
<feature type="transmembrane region" description="Helical" evidence="1">
    <location>
        <begin position="156"/>
        <end position="175"/>
    </location>
</feature>
<organism evidence="2 3">
    <name type="scientific">Pleurostoma richardsiae</name>
    <dbReference type="NCBI Taxonomy" id="41990"/>
    <lineage>
        <taxon>Eukaryota</taxon>
        <taxon>Fungi</taxon>
        <taxon>Dikarya</taxon>
        <taxon>Ascomycota</taxon>
        <taxon>Pezizomycotina</taxon>
        <taxon>Sordariomycetes</taxon>
        <taxon>Sordariomycetidae</taxon>
        <taxon>Calosphaeriales</taxon>
        <taxon>Pleurostomataceae</taxon>
        <taxon>Pleurostoma</taxon>
    </lineage>
</organism>
<dbReference type="Proteomes" id="UP001174694">
    <property type="component" value="Unassembled WGS sequence"/>
</dbReference>
<reference evidence="2" key="1">
    <citation type="submission" date="2022-07" db="EMBL/GenBank/DDBJ databases">
        <title>Fungi with potential for degradation of polypropylene.</title>
        <authorList>
            <person name="Gostincar C."/>
        </authorList>
    </citation>
    <scope>NUCLEOTIDE SEQUENCE</scope>
    <source>
        <strain evidence="2">EXF-13308</strain>
    </source>
</reference>
<accession>A0AA38VFG8</accession>
<dbReference type="EMBL" id="JANBVO010000126">
    <property type="protein sequence ID" value="KAJ9129859.1"/>
    <property type="molecule type" value="Genomic_DNA"/>
</dbReference>
<dbReference type="PANTHER" id="PTHR34414">
    <property type="entry name" value="HET DOMAIN-CONTAINING PROTEIN-RELATED"/>
    <property type="match status" value="1"/>
</dbReference>
<dbReference type="InterPro" id="IPR046536">
    <property type="entry name" value="DUF6601"/>
</dbReference>
<evidence type="ECO:0000256" key="1">
    <source>
        <dbReference type="SAM" id="Phobius"/>
    </source>
</evidence>
<keyword evidence="3" id="KW-1185">Reference proteome</keyword>
<protein>
    <submittedName>
        <fullName evidence="2">Uncharacterized protein</fullName>
    </submittedName>
</protein>
<gene>
    <name evidence="2" type="ORF">NKR23_g12439</name>
</gene>
<keyword evidence="1" id="KW-1133">Transmembrane helix</keyword>
<name>A0AA38VFG8_9PEZI</name>
<evidence type="ECO:0000313" key="3">
    <source>
        <dbReference type="Proteomes" id="UP001174694"/>
    </source>
</evidence>
<evidence type="ECO:0000313" key="2">
    <source>
        <dbReference type="EMBL" id="KAJ9129859.1"/>
    </source>
</evidence>
<dbReference type="AlphaFoldDB" id="A0AA38VFG8"/>
<keyword evidence="1" id="KW-0472">Membrane</keyword>
<comment type="caution">
    <text evidence="2">The sequence shown here is derived from an EMBL/GenBank/DDBJ whole genome shotgun (WGS) entry which is preliminary data.</text>
</comment>
<feature type="transmembrane region" description="Helical" evidence="1">
    <location>
        <begin position="195"/>
        <end position="221"/>
    </location>
</feature>
<dbReference type="Pfam" id="PF20246">
    <property type="entry name" value="DUF6601"/>
    <property type="match status" value="1"/>
</dbReference>
<proteinExistence type="predicted"/>